<feature type="region of interest" description="Disordered" evidence="1">
    <location>
        <begin position="133"/>
        <end position="194"/>
    </location>
</feature>
<proteinExistence type="predicted"/>
<organism evidence="2 3">
    <name type="scientific">Symbiochloris irregularis</name>
    <dbReference type="NCBI Taxonomy" id="706552"/>
    <lineage>
        <taxon>Eukaryota</taxon>
        <taxon>Viridiplantae</taxon>
        <taxon>Chlorophyta</taxon>
        <taxon>core chlorophytes</taxon>
        <taxon>Trebouxiophyceae</taxon>
        <taxon>Trebouxiales</taxon>
        <taxon>Trebouxiaceae</taxon>
        <taxon>Symbiochloris</taxon>
    </lineage>
</organism>
<reference evidence="2 3" key="1">
    <citation type="journal article" date="2024" name="Nat. Commun.">
        <title>Phylogenomics reveals the evolutionary origins of lichenization in chlorophyte algae.</title>
        <authorList>
            <person name="Puginier C."/>
            <person name="Libourel C."/>
            <person name="Otte J."/>
            <person name="Skaloud P."/>
            <person name="Haon M."/>
            <person name="Grisel S."/>
            <person name="Petersen M."/>
            <person name="Berrin J.G."/>
            <person name="Delaux P.M."/>
            <person name="Dal Grande F."/>
            <person name="Keller J."/>
        </authorList>
    </citation>
    <scope>NUCLEOTIDE SEQUENCE [LARGE SCALE GENOMIC DNA]</scope>
    <source>
        <strain evidence="2 3">SAG 2036</strain>
    </source>
</reference>
<feature type="region of interest" description="Disordered" evidence="1">
    <location>
        <begin position="1"/>
        <end position="57"/>
    </location>
</feature>
<dbReference type="AlphaFoldDB" id="A0AAW1NX17"/>
<evidence type="ECO:0000313" key="3">
    <source>
        <dbReference type="Proteomes" id="UP001465755"/>
    </source>
</evidence>
<feature type="compositionally biased region" description="Polar residues" evidence="1">
    <location>
        <begin position="166"/>
        <end position="175"/>
    </location>
</feature>
<protein>
    <submittedName>
        <fullName evidence="2">Uncharacterized protein</fullName>
    </submittedName>
</protein>
<keyword evidence="3" id="KW-1185">Reference proteome</keyword>
<dbReference type="Proteomes" id="UP001465755">
    <property type="component" value="Unassembled WGS sequence"/>
</dbReference>
<feature type="compositionally biased region" description="Low complexity" evidence="1">
    <location>
        <begin position="37"/>
        <end position="46"/>
    </location>
</feature>
<name>A0AAW1NX17_9CHLO</name>
<dbReference type="EMBL" id="JALJOQ010000127">
    <property type="protein sequence ID" value="KAK9795543.1"/>
    <property type="molecule type" value="Genomic_DNA"/>
</dbReference>
<sequence length="194" mass="21016">MPGNDKYHGKTPRSFQRSKRQHTQLKADASPFPNPLPSAAANGAAPVNPPQTGNSSEAAVVHLAHALVSHTQAAERRAEERHEAYMQSHKLELEAHKVAINQRKMEQNQMAWDCRQPGFDMTEECAIFEELSASPDPEPLPADASADITGPFNPRAAGRQPDCPANAQQCNTAVTGTKALLKRSPSHKAGVSQQ</sequence>
<comment type="caution">
    <text evidence="2">The sequence shown here is derived from an EMBL/GenBank/DDBJ whole genome shotgun (WGS) entry which is preliminary data.</text>
</comment>
<gene>
    <name evidence="2" type="ORF">WJX73_002619</name>
</gene>
<evidence type="ECO:0000313" key="2">
    <source>
        <dbReference type="EMBL" id="KAK9795543.1"/>
    </source>
</evidence>
<evidence type="ECO:0000256" key="1">
    <source>
        <dbReference type="SAM" id="MobiDB-lite"/>
    </source>
</evidence>
<accession>A0AAW1NX17</accession>